<dbReference type="InterPro" id="IPR002109">
    <property type="entry name" value="Glutaredoxin"/>
</dbReference>
<dbReference type="Proteomes" id="UP001265700">
    <property type="component" value="Unassembled WGS sequence"/>
</dbReference>
<dbReference type="RefSeq" id="WP_310321471.1">
    <property type="nucleotide sequence ID" value="NZ_JAVDWU010000012.1"/>
</dbReference>
<dbReference type="PANTHER" id="PTHR45694">
    <property type="entry name" value="GLUTAREDOXIN 2"/>
    <property type="match status" value="1"/>
</dbReference>
<organism evidence="3 4">
    <name type="scientific">Hydrogenophaga palleronii</name>
    <dbReference type="NCBI Taxonomy" id="65655"/>
    <lineage>
        <taxon>Bacteria</taxon>
        <taxon>Pseudomonadati</taxon>
        <taxon>Pseudomonadota</taxon>
        <taxon>Betaproteobacteria</taxon>
        <taxon>Burkholderiales</taxon>
        <taxon>Comamonadaceae</taxon>
        <taxon>Hydrogenophaga</taxon>
    </lineage>
</organism>
<dbReference type="Gene3D" id="3.40.30.10">
    <property type="entry name" value="Glutaredoxin"/>
    <property type="match status" value="1"/>
</dbReference>
<dbReference type="CDD" id="cd02066">
    <property type="entry name" value="GRX_family"/>
    <property type="match status" value="1"/>
</dbReference>
<comment type="caution">
    <text evidence="3">The sequence shown here is derived from an EMBL/GenBank/DDBJ whole genome shotgun (WGS) entry which is preliminary data.</text>
</comment>
<comment type="similarity">
    <text evidence="1">Belongs to the glutaredoxin family.</text>
</comment>
<evidence type="ECO:0000259" key="2">
    <source>
        <dbReference type="Pfam" id="PF00462"/>
    </source>
</evidence>
<gene>
    <name evidence="3" type="ORF">J2W49_004552</name>
</gene>
<name>A0ABU1WU34_9BURK</name>
<feature type="domain" description="Glutaredoxin" evidence="2">
    <location>
        <begin position="39"/>
        <end position="101"/>
    </location>
</feature>
<reference evidence="3 4" key="1">
    <citation type="submission" date="2023-07" db="EMBL/GenBank/DDBJ databases">
        <title>Sorghum-associated microbial communities from plants grown in Nebraska, USA.</title>
        <authorList>
            <person name="Schachtman D."/>
        </authorList>
    </citation>
    <scope>NUCLEOTIDE SEQUENCE [LARGE SCALE GENOMIC DNA]</scope>
    <source>
        <strain evidence="3 4">4249</strain>
    </source>
</reference>
<protein>
    <submittedName>
        <fullName evidence="3">Glutaredoxin-related protein</fullName>
    </submittedName>
</protein>
<evidence type="ECO:0000313" key="4">
    <source>
        <dbReference type="Proteomes" id="UP001265700"/>
    </source>
</evidence>
<sequence length="122" mass="13603">MTRPVLAEPFLHPAIRDKVAHLHRDLLDQVQTAVASHAVVVIGMSGNPFVAQARKALARAEVPFQYLEFGSYLSQWRRRNALKMWTGWPTLPMVFVRGVLVGGAEDLSRLVTSGELKELLAK</sequence>
<dbReference type="SUPFAM" id="SSF52833">
    <property type="entry name" value="Thioredoxin-like"/>
    <property type="match status" value="1"/>
</dbReference>
<dbReference type="EMBL" id="JAVDWU010000012">
    <property type="protein sequence ID" value="MDR7152574.1"/>
    <property type="molecule type" value="Genomic_DNA"/>
</dbReference>
<dbReference type="Pfam" id="PF00462">
    <property type="entry name" value="Glutaredoxin"/>
    <property type="match status" value="1"/>
</dbReference>
<dbReference type="PROSITE" id="PS51354">
    <property type="entry name" value="GLUTAREDOXIN_2"/>
    <property type="match status" value="1"/>
</dbReference>
<keyword evidence="4" id="KW-1185">Reference proteome</keyword>
<accession>A0ABU1WU34</accession>
<evidence type="ECO:0000256" key="1">
    <source>
        <dbReference type="ARBA" id="ARBA00007787"/>
    </source>
</evidence>
<evidence type="ECO:0000313" key="3">
    <source>
        <dbReference type="EMBL" id="MDR7152574.1"/>
    </source>
</evidence>
<proteinExistence type="inferred from homology"/>
<dbReference type="PANTHER" id="PTHR45694:SF18">
    <property type="entry name" value="GLUTAREDOXIN-1-RELATED"/>
    <property type="match status" value="1"/>
</dbReference>
<dbReference type="InterPro" id="IPR036249">
    <property type="entry name" value="Thioredoxin-like_sf"/>
</dbReference>